<accession>A0ABW1KIL5</accession>
<name>A0ABW1KIL5_9ACTN</name>
<dbReference type="Proteomes" id="UP001596203">
    <property type="component" value="Unassembled WGS sequence"/>
</dbReference>
<keyword evidence="1" id="KW-1133">Transmembrane helix</keyword>
<feature type="transmembrane region" description="Helical" evidence="1">
    <location>
        <begin position="58"/>
        <end position="85"/>
    </location>
</feature>
<keyword evidence="3" id="KW-1185">Reference proteome</keyword>
<sequence>MLIGLGVLGVAIVSALGWFVGEALGGHGEAGLAVVYGIGVLLWALLDEHTGEATFTAILAFLIGLPIVYTVVVVVKLVVLVFALADLGARDVLLSSLLSALAGTGISVGLSLVGAFRRATEPSASRRPADLEESFLSGLAFRMPLALLIAGLSRHRVDRVFARVPRLVEHHDQGAGPVGHHLQQPSVIMLEPGLELAFTSSRTDEIRSVSSGKQMVVILRRHPSVMVARLSGALAPRVLHRRRPYAGKQNSVTLRRRSVGIGPPRVHAHAELSAVHAYPRQPARTASGILSVVSDGYIRLIPTDLEWQPAPDAAAAAVAYVARLFSGSADDVEEVEYEFYDRVTLIDAGENTTRIRCSRCHGESDVVWLYDLAVENDEGFERLDIVVPCCGAVVPLDTLRYDWPMGFARFEVSAMNPTREKYELDAEELADVAALLGHPVTQVLAHY</sequence>
<reference evidence="3" key="1">
    <citation type="journal article" date="2019" name="Int. J. Syst. Evol. Microbiol.">
        <title>The Global Catalogue of Microorganisms (GCM) 10K type strain sequencing project: providing services to taxonomists for standard genome sequencing and annotation.</title>
        <authorList>
            <consortium name="The Broad Institute Genomics Platform"/>
            <consortium name="The Broad Institute Genome Sequencing Center for Infectious Disease"/>
            <person name="Wu L."/>
            <person name="Ma J."/>
        </authorList>
    </citation>
    <scope>NUCLEOTIDE SEQUENCE [LARGE SCALE GENOMIC DNA]</scope>
    <source>
        <strain evidence="3">ZS-35-S2</strain>
    </source>
</reference>
<evidence type="ECO:0000256" key="1">
    <source>
        <dbReference type="SAM" id="Phobius"/>
    </source>
</evidence>
<gene>
    <name evidence="2" type="ORF">ACFP2T_36215</name>
</gene>
<feature type="transmembrane region" description="Helical" evidence="1">
    <location>
        <begin position="27"/>
        <end position="46"/>
    </location>
</feature>
<feature type="transmembrane region" description="Helical" evidence="1">
    <location>
        <begin position="135"/>
        <end position="153"/>
    </location>
</feature>
<proteinExistence type="predicted"/>
<dbReference type="EMBL" id="JBHSPR010000048">
    <property type="protein sequence ID" value="MFC6021602.1"/>
    <property type="molecule type" value="Genomic_DNA"/>
</dbReference>
<protein>
    <submittedName>
        <fullName evidence="2">Uncharacterized protein</fullName>
    </submittedName>
</protein>
<evidence type="ECO:0000313" key="2">
    <source>
        <dbReference type="EMBL" id="MFC6021602.1"/>
    </source>
</evidence>
<dbReference type="RefSeq" id="WP_377430006.1">
    <property type="nucleotide sequence ID" value="NZ_JBHSPR010000048.1"/>
</dbReference>
<comment type="caution">
    <text evidence="2">The sequence shown here is derived from an EMBL/GenBank/DDBJ whole genome shotgun (WGS) entry which is preliminary data.</text>
</comment>
<keyword evidence="1" id="KW-0472">Membrane</keyword>
<feature type="transmembrane region" description="Helical" evidence="1">
    <location>
        <begin position="97"/>
        <end position="115"/>
    </location>
</feature>
<organism evidence="2 3">
    <name type="scientific">Plantactinospora solaniradicis</name>
    <dbReference type="NCBI Taxonomy" id="1723736"/>
    <lineage>
        <taxon>Bacteria</taxon>
        <taxon>Bacillati</taxon>
        <taxon>Actinomycetota</taxon>
        <taxon>Actinomycetes</taxon>
        <taxon>Micromonosporales</taxon>
        <taxon>Micromonosporaceae</taxon>
        <taxon>Plantactinospora</taxon>
    </lineage>
</organism>
<evidence type="ECO:0000313" key="3">
    <source>
        <dbReference type="Proteomes" id="UP001596203"/>
    </source>
</evidence>
<keyword evidence="1" id="KW-0812">Transmembrane</keyword>